<accession>A0A225WQJ9</accession>
<evidence type="ECO:0008006" key="4">
    <source>
        <dbReference type="Google" id="ProtNLM"/>
    </source>
</evidence>
<keyword evidence="3" id="KW-1185">Reference proteome</keyword>
<dbReference type="AlphaFoldDB" id="A0A225WQJ9"/>
<sequence length="601" mass="66501">MTSWEHAGLAEWHREWERYVEKMKHRCSTTGETYENVVATVNGSVRRQILKTIAKCVLKKSITSVTDADIMGAVETRYRTLKNEFVPDVTSLFHANVWRNLHIGDCDAQSIRYYGDFNGIVEDNGLQGLIGSDDETDPEPERKNRMKAHCRLLPPVLKAEIRRLIELEQRNCKSDDVALFDLILEQAKVQQRFHRMSQDHAGRAGVNASKPERRSQKAIGAKPGLSVTPRTTSTPPGNAAARTERQQTGAPPTDGFLICKGRDWLKDCPTAPDAQRGEGLRQYREAKAQKTGGVRSKATRCEVSSRTVRINGLLEMPYTRDTAADQSIVPQEMLNSLLAIQPTLQVTKLPAAVEAVMANGQTQICDVGVLLDLELTTMAAGDGDKFLLGHEVLKGLGIDVEQPFSQLANSPLFQDEVDEFLVGDEILRPADTAEPTNPLDLLLGLAVSNGLPQEHIKAVRGLLAAFPDVWREGVGPDPPADVEPLRVTIRPDAPTKEVCTPASQVHPRLRAVPRCKPFGGAEYTVTIAGCPWIPAAAKELLARIFIIAHCGAHGHRRQEQIGLVISERFCIARLEDKVAIFVRECLLCKRFKGPRLIPRPY</sequence>
<proteinExistence type="predicted"/>
<dbReference type="OrthoDB" id="125475at2759"/>
<evidence type="ECO:0000256" key="1">
    <source>
        <dbReference type="SAM" id="MobiDB-lite"/>
    </source>
</evidence>
<feature type="region of interest" description="Disordered" evidence="1">
    <location>
        <begin position="194"/>
        <end position="253"/>
    </location>
</feature>
<comment type="caution">
    <text evidence="2">The sequence shown here is derived from an EMBL/GenBank/DDBJ whole genome shotgun (WGS) entry which is preliminary data.</text>
</comment>
<protein>
    <recommendedName>
        <fullName evidence="4">Integrase zinc-binding domain-containing protein</fullName>
    </recommendedName>
</protein>
<evidence type="ECO:0000313" key="3">
    <source>
        <dbReference type="Proteomes" id="UP000198211"/>
    </source>
</evidence>
<reference evidence="3" key="1">
    <citation type="submission" date="2017-03" db="EMBL/GenBank/DDBJ databases">
        <title>Phytopthora megakarya and P. palmivora, two closely related causual agents of cacao black pod achieved similar genome size and gene model numbers by different mechanisms.</title>
        <authorList>
            <person name="Ali S."/>
            <person name="Shao J."/>
            <person name="Larry D.J."/>
            <person name="Kronmiller B."/>
            <person name="Shen D."/>
            <person name="Strem M.D."/>
            <person name="Melnick R.L."/>
            <person name="Guiltinan M.J."/>
            <person name="Tyler B.M."/>
            <person name="Meinhardt L.W."/>
            <person name="Bailey B.A."/>
        </authorList>
    </citation>
    <scope>NUCLEOTIDE SEQUENCE [LARGE SCALE GENOMIC DNA]</scope>
    <source>
        <strain evidence="3">zdho120</strain>
    </source>
</reference>
<gene>
    <name evidence="2" type="ORF">PHMEG_0005807</name>
</gene>
<dbReference type="EMBL" id="NBNE01000390">
    <property type="protein sequence ID" value="OWZ19871.1"/>
    <property type="molecule type" value="Genomic_DNA"/>
</dbReference>
<evidence type="ECO:0000313" key="2">
    <source>
        <dbReference type="EMBL" id="OWZ19871.1"/>
    </source>
</evidence>
<dbReference type="Proteomes" id="UP000198211">
    <property type="component" value="Unassembled WGS sequence"/>
</dbReference>
<organism evidence="2 3">
    <name type="scientific">Phytophthora megakarya</name>
    <dbReference type="NCBI Taxonomy" id="4795"/>
    <lineage>
        <taxon>Eukaryota</taxon>
        <taxon>Sar</taxon>
        <taxon>Stramenopiles</taxon>
        <taxon>Oomycota</taxon>
        <taxon>Peronosporomycetes</taxon>
        <taxon>Peronosporales</taxon>
        <taxon>Peronosporaceae</taxon>
        <taxon>Phytophthora</taxon>
    </lineage>
</organism>
<name>A0A225WQJ9_9STRA</name>